<dbReference type="InParanoid" id="Q01SV3"/>
<evidence type="ECO:0000259" key="1">
    <source>
        <dbReference type="Pfam" id="PF07883"/>
    </source>
</evidence>
<dbReference type="PIRSF" id="PIRSF029883">
    <property type="entry name" value="KdgF"/>
    <property type="match status" value="1"/>
</dbReference>
<gene>
    <name evidence="2" type="ordered locus">Acid_6341</name>
</gene>
<dbReference type="InterPro" id="IPR014710">
    <property type="entry name" value="RmlC-like_jellyroll"/>
</dbReference>
<sequence length="115" mass="13008">MKLYNWDQLPAEQMNAQIVRKVVHTEQMTIARLNIQKDAVVAEHAHINEQVANVERGALKFHIDGLDLVVSTGESLVIPPNVPHGVIALEDTVVTDVFTPRREDWIKGDDSYLRK</sequence>
<dbReference type="KEGG" id="sus:Acid_6341"/>
<dbReference type="PANTHER" id="PTHR40112">
    <property type="entry name" value="H2HPP ISOMERASE"/>
    <property type="match status" value="1"/>
</dbReference>
<organism evidence="2">
    <name type="scientific">Solibacter usitatus (strain Ellin6076)</name>
    <dbReference type="NCBI Taxonomy" id="234267"/>
    <lineage>
        <taxon>Bacteria</taxon>
        <taxon>Pseudomonadati</taxon>
        <taxon>Acidobacteriota</taxon>
        <taxon>Terriglobia</taxon>
        <taxon>Bryobacterales</taxon>
        <taxon>Solibacteraceae</taxon>
        <taxon>Candidatus Solibacter</taxon>
    </lineage>
</organism>
<dbReference type="SUPFAM" id="SSF51182">
    <property type="entry name" value="RmlC-like cupins"/>
    <property type="match status" value="1"/>
</dbReference>
<reference evidence="2" key="1">
    <citation type="submission" date="2006-10" db="EMBL/GenBank/DDBJ databases">
        <title>Complete sequence of Solibacter usitatus Ellin6076.</title>
        <authorList>
            <consortium name="US DOE Joint Genome Institute"/>
            <person name="Copeland A."/>
            <person name="Lucas S."/>
            <person name="Lapidus A."/>
            <person name="Barry K."/>
            <person name="Detter J.C."/>
            <person name="Glavina del Rio T."/>
            <person name="Hammon N."/>
            <person name="Israni S."/>
            <person name="Dalin E."/>
            <person name="Tice H."/>
            <person name="Pitluck S."/>
            <person name="Thompson L.S."/>
            <person name="Brettin T."/>
            <person name="Bruce D."/>
            <person name="Han C."/>
            <person name="Tapia R."/>
            <person name="Gilna P."/>
            <person name="Schmutz J."/>
            <person name="Larimer F."/>
            <person name="Land M."/>
            <person name="Hauser L."/>
            <person name="Kyrpides N."/>
            <person name="Mikhailova N."/>
            <person name="Janssen P.H."/>
            <person name="Kuske C.R."/>
            <person name="Richardson P."/>
        </authorList>
    </citation>
    <scope>NUCLEOTIDE SEQUENCE</scope>
    <source>
        <strain evidence="2">Ellin6076</strain>
    </source>
</reference>
<dbReference type="HOGENOM" id="CLU_134269_0_0_0"/>
<protein>
    <submittedName>
        <fullName evidence="2">Cupin 2, conserved barrel domain protein</fullName>
    </submittedName>
</protein>
<dbReference type="InterPro" id="IPR025499">
    <property type="entry name" value="KdgF"/>
</dbReference>
<dbReference type="Pfam" id="PF07883">
    <property type="entry name" value="Cupin_2"/>
    <property type="match status" value="1"/>
</dbReference>
<dbReference type="CDD" id="cd02238">
    <property type="entry name" value="cupin_KdgF"/>
    <property type="match status" value="1"/>
</dbReference>
<dbReference type="OrthoDB" id="9811153at2"/>
<dbReference type="InterPro" id="IPR011051">
    <property type="entry name" value="RmlC_Cupin_sf"/>
</dbReference>
<dbReference type="PANTHER" id="PTHR40112:SF1">
    <property type="entry name" value="H2HPP ISOMERASE"/>
    <property type="match status" value="1"/>
</dbReference>
<dbReference type="eggNOG" id="COG1917">
    <property type="taxonomic scope" value="Bacteria"/>
</dbReference>
<accession>Q01SV3</accession>
<feature type="domain" description="Cupin type-2" evidence="1">
    <location>
        <begin position="34"/>
        <end position="92"/>
    </location>
</feature>
<name>Q01SV3_SOLUE</name>
<proteinExistence type="predicted"/>
<dbReference type="InterPro" id="IPR013096">
    <property type="entry name" value="Cupin_2"/>
</dbReference>
<dbReference type="STRING" id="234267.Acid_6341"/>
<dbReference type="AlphaFoldDB" id="Q01SV3"/>
<evidence type="ECO:0000313" key="2">
    <source>
        <dbReference type="EMBL" id="ABJ87267.1"/>
    </source>
</evidence>
<dbReference type="Gene3D" id="2.60.120.10">
    <property type="entry name" value="Jelly Rolls"/>
    <property type="match status" value="1"/>
</dbReference>
<dbReference type="InterPro" id="IPR052535">
    <property type="entry name" value="Bacilysin_H2HPP_isomerase"/>
</dbReference>
<dbReference type="EMBL" id="CP000473">
    <property type="protein sequence ID" value="ABJ87267.1"/>
    <property type="molecule type" value="Genomic_DNA"/>
</dbReference>